<feature type="transmembrane region" description="Helical" evidence="1">
    <location>
        <begin position="346"/>
        <end position="365"/>
    </location>
</feature>
<comment type="caution">
    <text evidence="4">The sequence shown here is derived from an EMBL/GenBank/DDBJ whole genome shotgun (WGS) entry which is preliminary data.</text>
</comment>
<dbReference type="InterPro" id="IPR058671">
    <property type="entry name" value="DUF6311_C"/>
</dbReference>
<accession>A0ABR6X1S8</accession>
<feature type="transmembrane region" description="Helical" evidence="1">
    <location>
        <begin position="207"/>
        <end position="229"/>
    </location>
</feature>
<feature type="transmembrane region" description="Helical" evidence="1">
    <location>
        <begin position="120"/>
        <end position="139"/>
    </location>
</feature>
<feature type="domain" description="DUF6311" evidence="2">
    <location>
        <begin position="33"/>
        <end position="432"/>
    </location>
</feature>
<keyword evidence="1" id="KW-0812">Transmembrane</keyword>
<name>A0ABR6X1S8_9BURK</name>
<feature type="transmembrane region" description="Helical" evidence="1">
    <location>
        <begin position="145"/>
        <end position="163"/>
    </location>
</feature>
<evidence type="ECO:0000256" key="1">
    <source>
        <dbReference type="SAM" id="Phobius"/>
    </source>
</evidence>
<protein>
    <recommendedName>
        <fullName evidence="6">YfhO family protein</fullName>
    </recommendedName>
</protein>
<feature type="transmembrane region" description="Helical" evidence="1">
    <location>
        <begin position="241"/>
        <end position="261"/>
    </location>
</feature>
<dbReference type="RefSeq" id="WP_186921981.1">
    <property type="nucleotide sequence ID" value="NZ_JACOFW010000004.1"/>
</dbReference>
<evidence type="ECO:0000259" key="2">
    <source>
        <dbReference type="Pfam" id="PF19830"/>
    </source>
</evidence>
<evidence type="ECO:0000313" key="5">
    <source>
        <dbReference type="Proteomes" id="UP000648257"/>
    </source>
</evidence>
<feature type="transmembrane region" description="Helical" evidence="1">
    <location>
        <begin position="170"/>
        <end position="187"/>
    </location>
</feature>
<sequence>MNTSLDKLPQPTHGLAWLTRDASARQSLLAALLVGVLMLGFLFPLSFWQGQGGFFEKIDASQHIAGWQYYAQDSWRFPLLHTTRINSPEGVNIAFMDSIPLAALLFKPFVAWLPADFHYIALWHILAFIGQAIAAGVLMRSLGARSIFATVVAGVFACLWPALMWRFGHTALMTQCLLLFGLAVYFQKRRETMEVNRAQTYLLTLSLLGLLIHPYFFAMLYSLFLFSLIEEGLLHRRWASGSKLLMISVALIAFIFFVMGYGGQNTTSFGFGEYSMNLSSPFCGSHFYSCAASESAHQFAAYHFADPTTGQYEGLNYLGFGVFLLLPISVFLARGQVLALCRQYQWFILFLLALTFYAIANRVYWNDHLLFEYTVPQSLRKITDSFRSSGRFFWLVAYTLLFISLAGVMQTMSKAKLALVLFALGLQFVDTRDFSKRLTRIAGEPSKGDLVAWQPVMQQVEDLHVYPAFSCDPTNEQMVWFFQRLAAQYQKRIDTGYIARDKVDCQKNRAYFDQNFVPSALYVMPTKSLMNAPKGFVEAVAQQACVKWQSYLVCGSAKTRASLIAQNLGLAFQDQLHELHWSGKELPTQVGQLSEVLSSTGKAGVLNYGPYVRLEQGSYEFEFAYQADLAATSEQANWDVWVTLPATKDGGLRLAQGKLFGTDNVKQSLRVPVVISADTANQLIEFRSFFNGQGKIIIHALHLRKLDK</sequence>
<evidence type="ECO:0008006" key="6">
    <source>
        <dbReference type="Google" id="ProtNLM"/>
    </source>
</evidence>
<dbReference type="InterPro" id="IPR046278">
    <property type="entry name" value="DUF6311"/>
</dbReference>
<feature type="transmembrane region" description="Helical" evidence="1">
    <location>
        <begin position="314"/>
        <end position="334"/>
    </location>
</feature>
<evidence type="ECO:0000313" key="4">
    <source>
        <dbReference type="EMBL" id="MBC3806900.1"/>
    </source>
</evidence>
<dbReference type="Pfam" id="PF25853">
    <property type="entry name" value="DUF6311_C"/>
    <property type="match status" value="1"/>
</dbReference>
<feature type="domain" description="DUF6311" evidence="3">
    <location>
        <begin position="452"/>
        <end position="554"/>
    </location>
</feature>
<dbReference type="EMBL" id="JACOFW010000004">
    <property type="protein sequence ID" value="MBC3806900.1"/>
    <property type="molecule type" value="Genomic_DNA"/>
</dbReference>
<dbReference type="Pfam" id="PF19830">
    <property type="entry name" value="DUF6311"/>
    <property type="match status" value="1"/>
</dbReference>
<gene>
    <name evidence="4" type="ORF">H8K52_06015</name>
</gene>
<reference evidence="4 5" key="1">
    <citation type="submission" date="2020-08" db="EMBL/GenBank/DDBJ databases">
        <title>Novel species isolated from subtropical streams in China.</title>
        <authorList>
            <person name="Lu H."/>
        </authorList>
    </citation>
    <scope>NUCLEOTIDE SEQUENCE [LARGE SCALE GENOMIC DNA]</scope>
    <source>
        <strain evidence="4 5">KACC 16656</strain>
    </source>
</reference>
<feature type="transmembrane region" description="Helical" evidence="1">
    <location>
        <begin position="392"/>
        <end position="409"/>
    </location>
</feature>
<keyword evidence="1" id="KW-1133">Transmembrane helix</keyword>
<organism evidence="4 5">
    <name type="scientific">Undibacterium seohonense</name>
    <dbReference type="NCBI Taxonomy" id="1344950"/>
    <lineage>
        <taxon>Bacteria</taxon>
        <taxon>Pseudomonadati</taxon>
        <taxon>Pseudomonadota</taxon>
        <taxon>Betaproteobacteria</taxon>
        <taxon>Burkholderiales</taxon>
        <taxon>Oxalobacteraceae</taxon>
        <taxon>Undibacterium</taxon>
    </lineage>
</organism>
<dbReference type="Proteomes" id="UP000648257">
    <property type="component" value="Unassembled WGS sequence"/>
</dbReference>
<proteinExistence type="predicted"/>
<feature type="transmembrane region" description="Helical" evidence="1">
    <location>
        <begin position="28"/>
        <end position="48"/>
    </location>
</feature>
<evidence type="ECO:0000259" key="3">
    <source>
        <dbReference type="Pfam" id="PF25853"/>
    </source>
</evidence>
<keyword evidence="5" id="KW-1185">Reference proteome</keyword>
<keyword evidence="1" id="KW-0472">Membrane</keyword>